<dbReference type="PROSITE" id="PS50404">
    <property type="entry name" value="GST_NTER"/>
    <property type="match status" value="1"/>
</dbReference>
<evidence type="ECO:0000256" key="1">
    <source>
        <dbReference type="ARBA" id="ARBA00011067"/>
    </source>
</evidence>
<reference evidence="7" key="1">
    <citation type="submission" date="2025-08" db="UniProtKB">
        <authorList>
            <consortium name="RefSeq"/>
        </authorList>
    </citation>
    <scope>IDENTIFICATION</scope>
    <source>
        <strain evidence="7">15112-1751.03</strain>
        <tissue evidence="7">Whole Adult</tissue>
    </source>
</reference>
<dbReference type="FunFam" id="1.20.1050.10:FF:000009">
    <property type="entry name" value="Glutathione S-transferase omega-1"/>
    <property type="match status" value="1"/>
</dbReference>
<feature type="domain" description="GST C-terminal" evidence="5">
    <location>
        <begin position="135"/>
        <end position="255"/>
    </location>
</feature>
<evidence type="ECO:0000256" key="2">
    <source>
        <dbReference type="ARBA" id="ARBA00023002"/>
    </source>
</evidence>
<dbReference type="GO" id="GO:0006749">
    <property type="term" value="P:glutathione metabolic process"/>
    <property type="evidence" value="ECO:0007669"/>
    <property type="project" value="TreeGrafter"/>
</dbReference>
<dbReference type="SFLD" id="SFLDG00358">
    <property type="entry name" value="Main_(cytGST)"/>
    <property type="match status" value="1"/>
</dbReference>
<dbReference type="FunFam" id="3.40.30.10:FF:000123">
    <property type="entry name" value="Glutathione transferase o1"/>
    <property type="match status" value="1"/>
</dbReference>
<dbReference type="SUPFAM" id="SSF47616">
    <property type="entry name" value="GST C-terminal domain-like"/>
    <property type="match status" value="1"/>
</dbReference>
<dbReference type="Gene3D" id="1.20.1050.10">
    <property type="match status" value="1"/>
</dbReference>
<dbReference type="InterPro" id="IPR005442">
    <property type="entry name" value="GST_omega"/>
</dbReference>
<feature type="region of interest" description="Disordered" evidence="3">
    <location>
        <begin position="24"/>
        <end position="48"/>
    </location>
</feature>
<dbReference type="InterPro" id="IPR010987">
    <property type="entry name" value="Glutathione-S-Trfase_C-like"/>
</dbReference>
<dbReference type="InterPro" id="IPR040079">
    <property type="entry name" value="Glutathione_S-Trfase"/>
</dbReference>
<comment type="similarity">
    <text evidence="1">Belongs to the GST superfamily. Omega family.</text>
</comment>
<dbReference type="InterPro" id="IPR050983">
    <property type="entry name" value="GST_Omega/HSP26"/>
</dbReference>
<name>A0A6P8X2R7_DROAB</name>
<dbReference type="GeneID" id="117568472"/>
<dbReference type="Proteomes" id="UP000515160">
    <property type="component" value="Chromosome 3"/>
</dbReference>
<dbReference type="RefSeq" id="XP_034106018.2">
    <property type="nucleotide sequence ID" value="XM_034250127.2"/>
</dbReference>
<dbReference type="CTD" id="38972"/>
<dbReference type="InterPro" id="IPR036249">
    <property type="entry name" value="Thioredoxin-like_sf"/>
</dbReference>
<dbReference type="GO" id="GO:0045174">
    <property type="term" value="F:glutathione dehydrogenase (ascorbate) activity"/>
    <property type="evidence" value="ECO:0007669"/>
    <property type="project" value="UniProtKB-ARBA"/>
</dbReference>
<evidence type="ECO:0000259" key="5">
    <source>
        <dbReference type="PROSITE" id="PS50405"/>
    </source>
</evidence>
<dbReference type="AlphaFoldDB" id="A0A6P8X2R7"/>
<protein>
    <submittedName>
        <fullName evidence="7">Pyrimidodiazepine synthase isoform X1</fullName>
    </submittedName>
</protein>
<evidence type="ECO:0000313" key="7">
    <source>
        <dbReference type="RefSeq" id="XP_034106018.2"/>
    </source>
</evidence>
<keyword evidence="2" id="KW-0560">Oxidoreductase</keyword>
<dbReference type="PANTHER" id="PTHR43968">
    <property type="match status" value="1"/>
</dbReference>
<keyword evidence="6" id="KW-1185">Reference proteome</keyword>
<dbReference type="SFLD" id="SFLDS00019">
    <property type="entry name" value="Glutathione_Transferase_(cytos"/>
    <property type="match status" value="1"/>
</dbReference>
<dbReference type="InterPro" id="IPR036282">
    <property type="entry name" value="Glutathione-S-Trfase_C_sf"/>
</dbReference>
<dbReference type="OrthoDB" id="4951845at2759"/>
<evidence type="ECO:0000259" key="4">
    <source>
        <dbReference type="PROSITE" id="PS50404"/>
    </source>
</evidence>
<dbReference type="GO" id="GO:0004364">
    <property type="term" value="F:glutathione transferase activity"/>
    <property type="evidence" value="ECO:0007669"/>
    <property type="project" value="InterPro"/>
</dbReference>
<dbReference type="Pfam" id="PF13410">
    <property type="entry name" value="GST_C_2"/>
    <property type="match status" value="1"/>
</dbReference>
<organism evidence="6 7">
    <name type="scientific">Drosophila albomicans</name>
    <name type="common">Fruit fly</name>
    <dbReference type="NCBI Taxonomy" id="7291"/>
    <lineage>
        <taxon>Eukaryota</taxon>
        <taxon>Metazoa</taxon>
        <taxon>Ecdysozoa</taxon>
        <taxon>Arthropoda</taxon>
        <taxon>Hexapoda</taxon>
        <taxon>Insecta</taxon>
        <taxon>Pterygota</taxon>
        <taxon>Neoptera</taxon>
        <taxon>Endopterygota</taxon>
        <taxon>Diptera</taxon>
        <taxon>Brachycera</taxon>
        <taxon>Muscomorpha</taxon>
        <taxon>Ephydroidea</taxon>
        <taxon>Drosophilidae</taxon>
        <taxon>Drosophila</taxon>
    </lineage>
</organism>
<dbReference type="InterPro" id="IPR004045">
    <property type="entry name" value="Glutathione_S-Trfase_N"/>
</dbReference>
<dbReference type="PANTHER" id="PTHR43968:SF6">
    <property type="entry name" value="GLUTATHIONE S-TRANSFERASE OMEGA"/>
    <property type="match status" value="1"/>
</dbReference>
<dbReference type="GO" id="GO:0005737">
    <property type="term" value="C:cytoplasm"/>
    <property type="evidence" value="ECO:0007669"/>
    <property type="project" value="InterPro"/>
</dbReference>
<dbReference type="SUPFAM" id="SSF52833">
    <property type="entry name" value="Thioredoxin-like"/>
    <property type="match status" value="1"/>
</dbReference>
<evidence type="ECO:0000256" key="3">
    <source>
        <dbReference type="SAM" id="MobiDB-lite"/>
    </source>
</evidence>
<gene>
    <name evidence="7" type="primary">LOC117568472</name>
</gene>
<sequence length="269" mass="30895">MATLKELFAKYKYIFSRRSNKKKKQSVEMGAENPLTKGSTHPALPDDGAPRLYSNRYCPYAQRAHLTLNAKKVPHHVVYIDLVNKPEWLVDVSPLLKVPALHLVGEKSKPSLIESLIIVEYLDEKYPQNPLLPKDPLQRAQDKILVERFNAAGGALMNIVLQGEGGVGLLRVFDIFEEELAKRGTPYFGGKKPGFLDYMIWPWFESLPVVKYFLKERYSFNKQRYAKLTAWVDLIVKDEVVQSHYATPEQHLTYWKSRKAGQTNYDLLA</sequence>
<dbReference type="PRINTS" id="PR01625">
    <property type="entry name" value="GSTRNSFRASEO"/>
</dbReference>
<proteinExistence type="inferred from homology"/>
<accession>A0A6P8X2R7</accession>
<evidence type="ECO:0000313" key="6">
    <source>
        <dbReference type="Proteomes" id="UP000515160"/>
    </source>
</evidence>
<feature type="domain" description="GST N-terminal" evidence="4">
    <location>
        <begin position="48"/>
        <end position="130"/>
    </location>
</feature>
<dbReference type="Pfam" id="PF13417">
    <property type="entry name" value="GST_N_3"/>
    <property type="match status" value="1"/>
</dbReference>
<dbReference type="Gene3D" id="3.40.30.10">
    <property type="entry name" value="Glutaredoxin"/>
    <property type="match status" value="1"/>
</dbReference>
<dbReference type="PROSITE" id="PS50405">
    <property type="entry name" value="GST_CTER"/>
    <property type="match status" value="1"/>
</dbReference>